<name>A0ACC6M1L2_9BACI</name>
<organism evidence="1 2">
    <name type="scientific">Gracilibacillus pellucidus</name>
    <dbReference type="NCBI Taxonomy" id="3095368"/>
    <lineage>
        <taxon>Bacteria</taxon>
        <taxon>Bacillati</taxon>
        <taxon>Bacillota</taxon>
        <taxon>Bacilli</taxon>
        <taxon>Bacillales</taxon>
        <taxon>Bacillaceae</taxon>
        <taxon>Gracilibacillus</taxon>
    </lineage>
</organism>
<sequence>MKCLVDAQQISKKYNNRVIVKPSDFQVNEGSITVIEGKSGSGKSTFLGMLAGLEKPTKGRLYYQGKSFYQLSDEEQSDIRGSAFGFVFQSFQLIPELTVRENIELPLNFSKEDTIWTADNVAKELGIDSKLEYLPGRLSGGEQQRVAIARALITAPKIIFADEPTGNLDSKTTKQVVELFTQLNKKHGIAFVIVTHEKGLIKETQDLYMMENGVITGENHV</sequence>
<evidence type="ECO:0000313" key="2">
    <source>
        <dbReference type="Proteomes" id="UP001277972"/>
    </source>
</evidence>
<dbReference type="EMBL" id="JAWZSR010000001">
    <property type="protein sequence ID" value="MDX8044827.1"/>
    <property type="molecule type" value="Genomic_DNA"/>
</dbReference>
<protein>
    <submittedName>
        <fullName evidence="1">ABC transporter ATP-binding protein</fullName>
    </submittedName>
</protein>
<dbReference type="Proteomes" id="UP001277972">
    <property type="component" value="Unassembled WGS sequence"/>
</dbReference>
<reference evidence="1" key="1">
    <citation type="submission" date="2023-11" db="EMBL/GenBank/DDBJ databases">
        <title>Gracilibacillus pellucida a moderately halophilic bacterium isolated from saline soil in Xinjiang province.</title>
        <authorList>
            <person name="Zhang Z."/>
            <person name="Tan F."/>
            <person name="Wang Y."/>
            <person name="Xia M."/>
        </authorList>
    </citation>
    <scope>NUCLEOTIDE SEQUENCE</scope>
    <source>
        <strain evidence="1">S3-1-1</strain>
    </source>
</reference>
<gene>
    <name evidence="1" type="ORF">SH601_02410</name>
</gene>
<keyword evidence="1" id="KW-0547">Nucleotide-binding</keyword>
<comment type="caution">
    <text evidence="1">The sequence shown here is derived from an EMBL/GenBank/DDBJ whole genome shotgun (WGS) entry which is preliminary data.</text>
</comment>
<evidence type="ECO:0000313" key="1">
    <source>
        <dbReference type="EMBL" id="MDX8044827.1"/>
    </source>
</evidence>
<proteinExistence type="predicted"/>
<keyword evidence="2" id="KW-1185">Reference proteome</keyword>
<keyword evidence="1" id="KW-0067">ATP-binding</keyword>
<accession>A0ACC6M1L2</accession>